<evidence type="ECO:0000313" key="3">
    <source>
        <dbReference type="EMBL" id="GAF89946.1"/>
    </source>
</evidence>
<evidence type="ECO:0000259" key="1">
    <source>
        <dbReference type="Pfam" id="PF01385"/>
    </source>
</evidence>
<comment type="caution">
    <text evidence="3">The sequence shown here is derived from an EMBL/GenBank/DDBJ whole genome shotgun (WGS) entry which is preliminary data.</text>
</comment>
<sequence>MKISRAYKTELDPNASQVIHFLRSAGAARWAWNQGLVVNQRYYHETGTGLTYARMNRLLTTWKRHPCNVWTSEVCSYCFQSALQDLSCAFVNFFKGRAHYPRFKSKDGRKSFRVYGSVLAADERRVKLPKIGWVRLKERGYIPVGVSPVSCTISERAGRWFVSFQVDEELESGLATGAPVGVDLGLTDLACASDGRRWTGPKALAGKLRKLAHVQRKLARQQKGSGRREDTKQRVARLYLQITNIRGNALHELTSELVGAGLP</sequence>
<dbReference type="Pfam" id="PF01385">
    <property type="entry name" value="OrfB_IS605"/>
    <property type="match status" value="1"/>
</dbReference>
<dbReference type="InterPro" id="IPR021027">
    <property type="entry name" value="Transposase_put_HTH"/>
</dbReference>
<proteinExistence type="predicted"/>
<name>X0TRY7_9ZZZZ</name>
<evidence type="ECO:0008006" key="4">
    <source>
        <dbReference type="Google" id="ProtNLM"/>
    </source>
</evidence>
<feature type="domain" description="Transposase putative helix-turn-helix" evidence="2">
    <location>
        <begin position="1"/>
        <end position="47"/>
    </location>
</feature>
<dbReference type="AlphaFoldDB" id="X0TRY7"/>
<reference evidence="3" key="1">
    <citation type="journal article" date="2014" name="Front. Microbiol.">
        <title>High frequency of phylogenetically diverse reductive dehalogenase-homologous genes in deep subseafloor sedimentary metagenomes.</title>
        <authorList>
            <person name="Kawai M."/>
            <person name="Futagami T."/>
            <person name="Toyoda A."/>
            <person name="Takaki Y."/>
            <person name="Nishi S."/>
            <person name="Hori S."/>
            <person name="Arai W."/>
            <person name="Tsubouchi T."/>
            <person name="Morono Y."/>
            <person name="Uchiyama I."/>
            <person name="Ito T."/>
            <person name="Fujiyama A."/>
            <person name="Inagaki F."/>
            <person name="Takami H."/>
        </authorList>
    </citation>
    <scope>NUCLEOTIDE SEQUENCE</scope>
    <source>
        <strain evidence="3">Expedition CK06-06</strain>
    </source>
</reference>
<feature type="non-terminal residue" evidence="3">
    <location>
        <position position="263"/>
    </location>
</feature>
<organism evidence="3">
    <name type="scientific">marine sediment metagenome</name>
    <dbReference type="NCBI Taxonomy" id="412755"/>
    <lineage>
        <taxon>unclassified sequences</taxon>
        <taxon>metagenomes</taxon>
        <taxon>ecological metagenomes</taxon>
    </lineage>
</organism>
<dbReference type="NCBIfam" id="NF040570">
    <property type="entry name" value="guided_TnpB"/>
    <property type="match status" value="1"/>
</dbReference>
<dbReference type="InterPro" id="IPR001959">
    <property type="entry name" value="Transposase"/>
</dbReference>
<dbReference type="EMBL" id="BARS01018028">
    <property type="protein sequence ID" value="GAF89946.1"/>
    <property type="molecule type" value="Genomic_DNA"/>
</dbReference>
<dbReference type="Pfam" id="PF12323">
    <property type="entry name" value="HTH_OrfB_IS605"/>
    <property type="match status" value="1"/>
</dbReference>
<evidence type="ECO:0000259" key="2">
    <source>
        <dbReference type="Pfam" id="PF12323"/>
    </source>
</evidence>
<accession>X0TRY7</accession>
<feature type="domain" description="Probable transposase IS891/IS1136/IS1341" evidence="1">
    <location>
        <begin position="175"/>
        <end position="258"/>
    </location>
</feature>
<gene>
    <name evidence="3" type="ORF">S01H1_29409</name>
</gene>
<protein>
    <recommendedName>
        <fullName evidence="4">Transposase putative helix-turn-helix domain-containing protein</fullName>
    </recommendedName>
</protein>